<evidence type="ECO:0000259" key="12">
    <source>
        <dbReference type="PROSITE" id="PS51462"/>
    </source>
</evidence>
<dbReference type="InterPro" id="IPR020084">
    <property type="entry name" value="NUDIX_hydrolase_CS"/>
</dbReference>
<evidence type="ECO:0000256" key="1">
    <source>
        <dbReference type="ARBA" id="ARBA00001946"/>
    </source>
</evidence>
<evidence type="ECO:0000256" key="5">
    <source>
        <dbReference type="ARBA" id="ARBA00022490"/>
    </source>
</evidence>
<evidence type="ECO:0000313" key="17">
    <source>
        <dbReference type="Proteomes" id="UP000663829"/>
    </source>
</evidence>
<proteinExistence type="inferred from homology"/>
<evidence type="ECO:0000256" key="4">
    <source>
        <dbReference type="ARBA" id="ARBA00012527"/>
    </source>
</evidence>
<feature type="region of interest" description="Disordered" evidence="11">
    <location>
        <begin position="162"/>
        <end position="189"/>
    </location>
</feature>
<dbReference type="GO" id="GO:0005634">
    <property type="term" value="C:nucleus"/>
    <property type="evidence" value="ECO:0007669"/>
    <property type="project" value="TreeGrafter"/>
</dbReference>
<dbReference type="OrthoDB" id="2011998at2759"/>
<dbReference type="GO" id="GO:0034432">
    <property type="term" value="F:bis(5'-adenosyl)-pentaphosphatase activity"/>
    <property type="evidence" value="ECO:0007669"/>
    <property type="project" value="TreeGrafter"/>
</dbReference>
<dbReference type="EMBL" id="CAJOBC010000111">
    <property type="protein sequence ID" value="CAF3538751.1"/>
    <property type="molecule type" value="Genomic_DNA"/>
</dbReference>
<evidence type="ECO:0000256" key="8">
    <source>
        <dbReference type="ARBA" id="ARBA00022842"/>
    </source>
</evidence>
<dbReference type="InterPro" id="IPR000086">
    <property type="entry name" value="NUDIX_hydrolase_dom"/>
</dbReference>
<evidence type="ECO:0000256" key="11">
    <source>
        <dbReference type="SAM" id="MobiDB-lite"/>
    </source>
</evidence>
<name>A0A813PTT7_9BILA</name>
<dbReference type="PANTHER" id="PTHR12629:SF0">
    <property type="entry name" value="DIPHOSPHOINOSITOL-POLYPHOSPHATE DIPHOSPHATASE"/>
    <property type="match status" value="1"/>
</dbReference>
<reference evidence="14" key="1">
    <citation type="submission" date="2021-02" db="EMBL/GenBank/DDBJ databases">
        <authorList>
            <person name="Nowell W R."/>
        </authorList>
    </citation>
    <scope>NUCLEOTIDE SEQUENCE</scope>
</reference>
<dbReference type="Proteomes" id="UP000682733">
    <property type="component" value="Unassembled WGS sequence"/>
</dbReference>
<evidence type="ECO:0000256" key="3">
    <source>
        <dbReference type="ARBA" id="ARBA00008266"/>
    </source>
</evidence>
<keyword evidence="17" id="KW-1185">Reference proteome</keyword>
<comment type="subcellular location">
    <subcellularLocation>
        <location evidence="2">Cytoplasm</location>
    </subcellularLocation>
</comment>
<comment type="catalytic activity">
    <reaction evidence="9">
        <text>diphospho-myo-inositol polyphosphate + H2O = myo-inositol polyphosphate + phosphate.</text>
        <dbReference type="EC" id="3.6.1.52"/>
    </reaction>
</comment>
<dbReference type="GO" id="GO:1901909">
    <property type="term" value="P:diadenosine hexaphosphate catabolic process"/>
    <property type="evidence" value="ECO:0007669"/>
    <property type="project" value="TreeGrafter"/>
</dbReference>
<dbReference type="EMBL" id="CAJNOK010000316">
    <property type="protein sequence ID" value="CAF0744609.1"/>
    <property type="molecule type" value="Genomic_DNA"/>
</dbReference>
<dbReference type="Proteomes" id="UP000663829">
    <property type="component" value="Unassembled WGS sequence"/>
</dbReference>
<dbReference type="EC" id="3.6.1.52" evidence="4"/>
<dbReference type="Gene3D" id="3.90.79.10">
    <property type="entry name" value="Nucleoside Triphosphate Pyrophosphohydrolase"/>
    <property type="match status" value="1"/>
</dbReference>
<dbReference type="Proteomes" id="UP000681722">
    <property type="component" value="Unassembled WGS sequence"/>
</dbReference>
<dbReference type="PROSITE" id="PS00893">
    <property type="entry name" value="NUDIX_BOX"/>
    <property type="match status" value="1"/>
</dbReference>
<dbReference type="GO" id="GO:0071543">
    <property type="term" value="P:diphosphoinositol polyphosphate metabolic process"/>
    <property type="evidence" value="ECO:0007669"/>
    <property type="project" value="TreeGrafter"/>
</dbReference>
<feature type="compositionally biased region" description="Polar residues" evidence="11">
    <location>
        <begin position="162"/>
        <end position="177"/>
    </location>
</feature>
<evidence type="ECO:0000256" key="10">
    <source>
        <dbReference type="RuleBase" id="RU003476"/>
    </source>
</evidence>
<evidence type="ECO:0000256" key="7">
    <source>
        <dbReference type="ARBA" id="ARBA00022801"/>
    </source>
</evidence>
<dbReference type="EMBL" id="CAJNOQ010000111">
    <property type="protein sequence ID" value="CAF0758225.1"/>
    <property type="molecule type" value="Genomic_DNA"/>
</dbReference>
<dbReference type="FunFam" id="3.90.79.10:FF:000002">
    <property type="entry name" value="diphosphoinositol polyphosphate phosphohydrolase 1"/>
    <property type="match status" value="1"/>
</dbReference>
<dbReference type="PANTHER" id="PTHR12629">
    <property type="entry name" value="DIPHOSPHOINOSITOL POLYPHOSPHATE PHOSPHOHYDROLASE"/>
    <property type="match status" value="1"/>
</dbReference>
<dbReference type="GO" id="GO:0008486">
    <property type="term" value="F:diphosphoinositol-polyphosphate diphosphatase activity"/>
    <property type="evidence" value="ECO:0007669"/>
    <property type="project" value="UniProtKB-EC"/>
</dbReference>
<evidence type="ECO:0000313" key="16">
    <source>
        <dbReference type="EMBL" id="CAF3538751.1"/>
    </source>
</evidence>
<keyword evidence="5" id="KW-0963">Cytoplasm</keyword>
<feature type="domain" description="Nudix hydrolase" evidence="12">
    <location>
        <begin position="2"/>
        <end position="135"/>
    </location>
</feature>
<evidence type="ECO:0000256" key="9">
    <source>
        <dbReference type="ARBA" id="ARBA00033994"/>
    </source>
</evidence>
<dbReference type="SUPFAM" id="SSF55811">
    <property type="entry name" value="Nudix"/>
    <property type="match status" value="1"/>
</dbReference>
<gene>
    <name evidence="14" type="ORF">GPM918_LOCUS1235</name>
    <name evidence="13" type="ORF">OVA965_LOCUS1647</name>
    <name evidence="16" type="ORF">SRO942_LOCUS1235</name>
    <name evidence="15" type="ORF">TMI583_LOCUS1647</name>
</gene>
<evidence type="ECO:0000256" key="2">
    <source>
        <dbReference type="ARBA" id="ARBA00004496"/>
    </source>
</evidence>
<dbReference type="InterPro" id="IPR015797">
    <property type="entry name" value="NUDIX_hydrolase-like_dom_sf"/>
</dbReference>
<sequence length="189" mass="22079">MITHVNVRSKKEDEEKIGTHSVYVVLLITSHRDERAWIVPGGGVEKNETALEAAHRELFEEAGVKGKILRELGVFENCDRKHRTTVYVLNVEEETDEWEDKQLIGRQRRWFCLNDAYLHLQIHKPSQLCYLDRLIYTSPNCLHHLSNDSKPSKFMIDVVEQQPSNSLSSNIRKQQQQRQHKNSHSEHNS</sequence>
<organism evidence="14 17">
    <name type="scientific">Didymodactylos carnosus</name>
    <dbReference type="NCBI Taxonomy" id="1234261"/>
    <lineage>
        <taxon>Eukaryota</taxon>
        <taxon>Metazoa</taxon>
        <taxon>Spiralia</taxon>
        <taxon>Gnathifera</taxon>
        <taxon>Rotifera</taxon>
        <taxon>Eurotatoria</taxon>
        <taxon>Bdelloidea</taxon>
        <taxon>Philodinida</taxon>
        <taxon>Philodinidae</taxon>
        <taxon>Didymodactylos</taxon>
    </lineage>
</organism>
<dbReference type="Pfam" id="PF00293">
    <property type="entry name" value="NUDIX"/>
    <property type="match status" value="1"/>
</dbReference>
<keyword evidence="8" id="KW-0460">Magnesium</keyword>
<evidence type="ECO:0000313" key="13">
    <source>
        <dbReference type="EMBL" id="CAF0744609.1"/>
    </source>
</evidence>
<dbReference type="InterPro" id="IPR020476">
    <property type="entry name" value="Nudix_hydrolase"/>
</dbReference>
<dbReference type="CDD" id="cd04666">
    <property type="entry name" value="NUDIX_DIPP2_like_Nudt4"/>
    <property type="match status" value="1"/>
</dbReference>
<evidence type="ECO:0000256" key="6">
    <source>
        <dbReference type="ARBA" id="ARBA00022723"/>
    </source>
</evidence>
<dbReference type="PRINTS" id="PR00502">
    <property type="entry name" value="NUDIXFAMILY"/>
</dbReference>
<dbReference type="AlphaFoldDB" id="A0A813PTT7"/>
<accession>A0A813PTT7</accession>
<dbReference type="GO" id="GO:0000298">
    <property type="term" value="F:endopolyphosphatase activity"/>
    <property type="evidence" value="ECO:0007669"/>
    <property type="project" value="TreeGrafter"/>
</dbReference>
<dbReference type="GO" id="GO:0005737">
    <property type="term" value="C:cytoplasm"/>
    <property type="evidence" value="ECO:0007669"/>
    <property type="project" value="UniProtKB-SubCell"/>
</dbReference>
<dbReference type="GO" id="GO:0046872">
    <property type="term" value="F:metal ion binding"/>
    <property type="evidence" value="ECO:0007669"/>
    <property type="project" value="UniProtKB-KW"/>
</dbReference>
<keyword evidence="6" id="KW-0479">Metal-binding</keyword>
<comment type="similarity">
    <text evidence="3">Belongs to the Nudix hydrolase family. DIPP subfamily.</text>
</comment>
<protein>
    <recommendedName>
        <fullName evidence="4">diphosphoinositol-polyphosphate diphosphatase</fullName>
        <ecNumber evidence="4">3.6.1.52</ecNumber>
    </recommendedName>
</protein>
<evidence type="ECO:0000313" key="15">
    <source>
        <dbReference type="EMBL" id="CAF3522474.1"/>
    </source>
</evidence>
<dbReference type="InterPro" id="IPR047198">
    <property type="entry name" value="DDP-like_NUDIX"/>
</dbReference>
<evidence type="ECO:0000313" key="14">
    <source>
        <dbReference type="EMBL" id="CAF0758225.1"/>
    </source>
</evidence>
<dbReference type="PROSITE" id="PS51462">
    <property type="entry name" value="NUDIX"/>
    <property type="match status" value="1"/>
</dbReference>
<dbReference type="GO" id="GO:1901907">
    <property type="term" value="P:diadenosine pentaphosphate catabolic process"/>
    <property type="evidence" value="ECO:0007669"/>
    <property type="project" value="TreeGrafter"/>
</dbReference>
<dbReference type="GO" id="GO:0034431">
    <property type="term" value="F:bis(5'-adenosyl)-hexaphosphatase activity"/>
    <property type="evidence" value="ECO:0007669"/>
    <property type="project" value="TreeGrafter"/>
</dbReference>
<comment type="caution">
    <text evidence="14">The sequence shown here is derived from an EMBL/GenBank/DDBJ whole genome shotgun (WGS) entry which is preliminary data.</text>
</comment>
<dbReference type="Proteomes" id="UP000677228">
    <property type="component" value="Unassembled WGS sequence"/>
</dbReference>
<dbReference type="GO" id="GO:1901911">
    <property type="term" value="P:adenosine 5'-(hexahydrogen pentaphosphate) catabolic process"/>
    <property type="evidence" value="ECO:0007669"/>
    <property type="project" value="TreeGrafter"/>
</dbReference>
<keyword evidence="7 10" id="KW-0378">Hydrolase</keyword>
<comment type="cofactor">
    <cofactor evidence="1">
        <name>Mg(2+)</name>
        <dbReference type="ChEBI" id="CHEBI:18420"/>
    </cofactor>
</comment>
<dbReference type="EMBL" id="CAJOBA010000316">
    <property type="protein sequence ID" value="CAF3522474.1"/>
    <property type="molecule type" value="Genomic_DNA"/>
</dbReference>